<comment type="similarity">
    <text evidence="2">Belongs to the RmuC family.</text>
</comment>
<sequence>MTLNEISTDTWLVLAGIALLLIVLAGLILSRKPDTAGIDTGEADRLRAERDDWRQRQETTASDLAKAREALARLDGVSEERDRLRIQLETVTTERNALNARHEALKTEHEATQRHHGEKLAELEKARERLSEQFKLTAGEILKASGEELNKQSTDNLQTLLKPLREQLSEFRTKVETDAKERHGHAGEIKQLMETVRKDASRMSEDAQKLANALRSSSKVQGDWGEMILASILERAGLLENEHFHTQSTERNADGALLRPDVIVDMPGSHRLVIDSKVSLTAFERCVNAEDDEARAAALKQHIASVRAHIKALGEKDYAKLYEGVNFTLMFIPLEGAASLALQNDPELSSFAWERNVMIATPTTLMMAMRTVGNLWTIDRQNRHAIDIADRAGALYDKFEGFVGDLETVGKRIDGAKDAWAAAKGKLVEGRGNLVRQTEMLKTLGANARKSLPAEYLDAAGAYEGAPSAEADPASKPALTAPEAVDS</sequence>
<evidence type="ECO:0000313" key="10">
    <source>
        <dbReference type="Proteomes" id="UP000273675"/>
    </source>
</evidence>
<evidence type="ECO:0000256" key="6">
    <source>
        <dbReference type="SAM" id="Coils"/>
    </source>
</evidence>
<evidence type="ECO:0000256" key="4">
    <source>
        <dbReference type="ARBA" id="ARBA00023054"/>
    </source>
</evidence>
<evidence type="ECO:0000256" key="1">
    <source>
        <dbReference type="ARBA" id="ARBA00003416"/>
    </source>
</evidence>
<evidence type="ECO:0000256" key="3">
    <source>
        <dbReference type="ARBA" id="ARBA00021840"/>
    </source>
</evidence>
<feature type="region of interest" description="Disordered" evidence="7">
    <location>
        <begin position="466"/>
        <end position="487"/>
    </location>
</feature>
<dbReference type="GO" id="GO:0006310">
    <property type="term" value="P:DNA recombination"/>
    <property type="evidence" value="ECO:0007669"/>
    <property type="project" value="UniProtKB-KW"/>
</dbReference>
<protein>
    <recommendedName>
        <fullName evidence="3">DNA recombination protein RmuC homolog</fullName>
    </recommendedName>
</protein>
<evidence type="ECO:0000256" key="7">
    <source>
        <dbReference type="SAM" id="MobiDB-lite"/>
    </source>
</evidence>
<reference evidence="9 10" key="1">
    <citation type="submission" date="2018-10" db="EMBL/GenBank/DDBJ databases">
        <title>Genomic Encyclopedia of Type Strains, Phase IV (KMG-IV): sequencing the most valuable type-strain genomes for metagenomic binning, comparative biology and taxonomic classification.</title>
        <authorList>
            <person name="Goeker M."/>
        </authorList>
    </citation>
    <scope>NUCLEOTIDE SEQUENCE [LARGE SCALE GENOMIC DNA]</scope>
    <source>
        <strain evidence="9 10">DSM 4734</strain>
    </source>
</reference>
<evidence type="ECO:0000256" key="5">
    <source>
        <dbReference type="ARBA" id="ARBA00023172"/>
    </source>
</evidence>
<comment type="caution">
    <text evidence="9">The sequence shown here is derived from an EMBL/GenBank/DDBJ whole genome shotgun (WGS) entry which is preliminary data.</text>
</comment>
<keyword evidence="8" id="KW-0472">Membrane</keyword>
<accession>A0A495DLK9</accession>
<feature type="transmembrane region" description="Helical" evidence="8">
    <location>
        <begin position="12"/>
        <end position="29"/>
    </location>
</feature>
<dbReference type="Proteomes" id="UP000273675">
    <property type="component" value="Unassembled WGS sequence"/>
</dbReference>
<dbReference type="AlphaFoldDB" id="A0A495DLK9"/>
<dbReference type="PANTHER" id="PTHR30563">
    <property type="entry name" value="DNA RECOMBINATION PROTEIN RMUC"/>
    <property type="match status" value="1"/>
</dbReference>
<gene>
    <name evidence="9" type="ORF">C7435_0245</name>
</gene>
<dbReference type="PANTHER" id="PTHR30563:SF0">
    <property type="entry name" value="DNA RECOMBINATION PROTEIN RMUC"/>
    <property type="match status" value="1"/>
</dbReference>
<dbReference type="InterPro" id="IPR003798">
    <property type="entry name" value="DNA_recombination_RmuC"/>
</dbReference>
<keyword evidence="5" id="KW-0233">DNA recombination</keyword>
<name>A0A495DLK9_9PROT</name>
<proteinExistence type="inferred from homology"/>
<evidence type="ECO:0000256" key="8">
    <source>
        <dbReference type="SAM" id="Phobius"/>
    </source>
</evidence>
<evidence type="ECO:0000256" key="2">
    <source>
        <dbReference type="ARBA" id="ARBA00009840"/>
    </source>
</evidence>
<keyword evidence="8" id="KW-0812">Transmembrane</keyword>
<evidence type="ECO:0000313" key="9">
    <source>
        <dbReference type="EMBL" id="RKR03805.1"/>
    </source>
</evidence>
<keyword evidence="8" id="KW-1133">Transmembrane helix</keyword>
<dbReference type="EMBL" id="RBIM01000001">
    <property type="protein sequence ID" value="RKR03805.1"/>
    <property type="molecule type" value="Genomic_DNA"/>
</dbReference>
<dbReference type="RefSeq" id="WP_170150301.1">
    <property type="nucleotide sequence ID" value="NZ_RBIM01000001.1"/>
</dbReference>
<comment type="function">
    <text evidence="1">Involved in DNA recombination.</text>
</comment>
<feature type="coiled-coil region" evidence="6">
    <location>
        <begin position="67"/>
        <end position="140"/>
    </location>
</feature>
<organism evidence="9 10">
    <name type="scientific">Maricaulis maris</name>
    <dbReference type="NCBI Taxonomy" id="74318"/>
    <lineage>
        <taxon>Bacteria</taxon>
        <taxon>Pseudomonadati</taxon>
        <taxon>Pseudomonadota</taxon>
        <taxon>Alphaproteobacteria</taxon>
        <taxon>Maricaulales</taxon>
        <taxon>Maricaulaceae</taxon>
        <taxon>Maricaulis</taxon>
    </lineage>
</organism>
<dbReference type="Pfam" id="PF02646">
    <property type="entry name" value="RmuC"/>
    <property type="match status" value="1"/>
</dbReference>
<keyword evidence="4 6" id="KW-0175">Coiled coil</keyword>